<evidence type="ECO:0000259" key="12">
    <source>
        <dbReference type="Pfam" id="PF19269"/>
    </source>
</evidence>
<sequence length="464" mass="52627">MTVITRFAPSPTGTLHIGGVRTALFNYVYAKQNKGLFLIRIEDTDQERSKKEYETNILDSLNDLGLKPDNEPVHQSKRTDLYIKAANSLIASGKAYYCNCSKERLDEMRASQQKAGLKPQYDGKCRDLNLPQSDNTVLRLKTPLTGQVVVKDFIRGEIIFENSELDDLILLRSNGAPTYHLCNVIDDYDQKVTTVIRGEDHISNTPRQIHIQEALDYPSLEYAHLPLVLGEDKKRLSKRHAATSLDEYKEMGYLDVSIINTLARLGWSKGDNEVFNLEDLIRDFKINDVQKAGAVFDITKLDWVNTQHLSKLDPATFKKILIPFIDKLKFDYSQYDQLDELIEAMRSVKPNLSLIAEALKPYLDNFNNYDEKGVKKFLIGSEEVLNRVKILIESLNNWDEAEISKGLESIQAELDLSTPKMNQPVRIALTGSTQSPSLSLTIKLIGRSKSIKLLEKALIYLADN</sequence>
<feature type="domain" description="Aminoacyl-tRNA synthetase class I anticodon-binding" evidence="12">
    <location>
        <begin position="321"/>
        <end position="458"/>
    </location>
</feature>
<dbReference type="PANTHER" id="PTHR43311:SF2">
    <property type="entry name" value="GLUTAMATE--TRNA LIGASE, MITOCHONDRIAL-RELATED"/>
    <property type="match status" value="1"/>
</dbReference>
<evidence type="ECO:0000259" key="11">
    <source>
        <dbReference type="Pfam" id="PF00749"/>
    </source>
</evidence>
<evidence type="ECO:0000313" key="14">
    <source>
        <dbReference type="Proteomes" id="UP000318359"/>
    </source>
</evidence>
<feature type="domain" description="Glutamyl/glutaminyl-tRNA synthetase class Ib catalytic" evidence="11">
    <location>
        <begin position="3"/>
        <end position="303"/>
    </location>
</feature>
<dbReference type="EC" id="6.1.1.17" evidence="10"/>
<dbReference type="FunFam" id="3.40.50.620:FF:000007">
    <property type="entry name" value="Glutamate--tRNA ligase"/>
    <property type="match status" value="1"/>
</dbReference>
<keyword evidence="7 10" id="KW-0067">ATP-binding</keyword>
<feature type="binding site" evidence="10">
    <location>
        <position position="238"/>
    </location>
    <ligand>
        <name>ATP</name>
        <dbReference type="ChEBI" id="CHEBI:30616"/>
    </ligand>
</feature>
<feature type="binding site" evidence="10">
    <location>
        <position position="127"/>
    </location>
    <ligand>
        <name>Zn(2+)</name>
        <dbReference type="ChEBI" id="CHEBI:29105"/>
    </ligand>
</feature>
<protein>
    <recommendedName>
        <fullName evidence="10">Glutamate--tRNA ligase</fullName>
        <ecNumber evidence="10">6.1.1.17</ecNumber>
    </recommendedName>
    <alternativeName>
        <fullName evidence="10">Glutamyl-tRNA synthetase</fullName>
        <shortName evidence="10">GluRS</shortName>
    </alternativeName>
</protein>
<organism evidence="13 14">
    <name type="scientific">SAR86 cluster bacterium</name>
    <dbReference type="NCBI Taxonomy" id="2030880"/>
    <lineage>
        <taxon>Bacteria</taxon>
        <taxon>Pseudomonadati</taxon>
        <taxon>Pseudomonadota</taxon>
        <taxon>Gammaproteobacteria</taxon>
        <taxon>SAR86 cluster</taxon>
    </lineage>
</organism>
<evidence type="ECO:0000256" key="4">
    <source>
        <dbReference type="ARBA" id="ARBA00022490"/>
    </source>
</evidence>
<feature type="short sequence motif" description="'HIGH' region" evidence="10">
    <location>
        <begin position="9"/>
        <end position="19"/>
    </location>
</feature>
<dbReference type="InterPro" id="IPR033910">
    <property type="entry name" value="GluRS_core"/>
</dbReference>
<dbReference type="GO" id="GO:0000049">
    <property type="term" value="F:tRNA binding"/>
    <property type="evidence" value="ECO:0007669"/>
    <property type="project" value="InterPro"/>
</dbReference>
<keyword evidence="4 10" id="KW-0963">Cytoplasm</keyword>
<dbReference type="InterPro" id="IPR008925">
    <property type="entry name" value="aa_tRNA-synth_I_cd-bd_sf"/>
</dbReference>
<dbReference type="NCBIfam" id="TIGR00464">
    <property type="entry name" value="gltX_bact"/>
    <property type="match status" value="1"/>
</dbReference>
<comment type="similarity">
    <text evidence="2 10">Belongs to the class-I aminoacyl-tRNA synthetase family. Glutamate--tRNA ligase type 1 subfamily.</text>
</comment>
<evidence type="ECO:0000256" key="10">
    <source>
        <dbReference type="HAMAP-Rule" id="MF_00022"/>
    </source>
</evidence>
<dbReference type="InterPro" id="IPR001412">
    <property type="entry name" value="aa-tRNA-synth_I_CS"/>
</dbReference>
<evidence type="ECO:0000256" key="8">
    <source>
        <dbReference type="ARBA" id="ARBA00022917"/>
    </source>
</evidence>
<feature type="binding site" evidence="10">
    <location>
        <position position="98"/>
    </location>
    <ligand>
        <name>Zn(2+)</name>
        <dbReference type="ChEBI" id="CHEBI:29105"/>
    </ligand>
</feature>
<keyword evidence="10" id="KW-0479">Metal-binding</keyword>
<dbReference type="InterPro" id="IPR014729">
    <property type="entry name" value="Rossmann-like_a/b/a_fold"/>
</dbReference>
<dbReference type="InterPro" id="IPR020058">
    <property type="entry name" value="Glu/Gln-tRNA-synth_Ib_cat-dom"/>
</dbReference>
<reference evidence="13 14" key="1">
    <citation type="submission" date="2019-02" db="EMBL/GenBank/DDBJ databases">
        <title>Prokaryotic population dynamics and viral predation in marine succession experiment using metagenomics: the confinement effect.</title>
        <authorList>
            <person name="Haro-Moreno J.M."/>
            <person name="Rodriguez-Valera F."/>
            <person name="Lopez-Perez M."/>
        </authorList>
    </citation>
    <scope>NUCLEOTIDE SEQUENCE [LARGE SCALE GENOMIC DNA]</scope>
    <source>
        <strain evidence="13">MED-G167</strain>
    </source>
</reference>
<dbReference type="PROSITE" id="PS00178">
    <property type="entry name" value="AA_TRNA_LIGASE_I"/>
    <property type="match status" value="1"/>
</dbReference>
<dbReference type="InterPro" id="IPR045462">
    <property type="entry name" value="aa-tRNA-synth_I_cd-bd"/>
</dbReference>
<feature type="binding site" evidence="10">
    <location>
        <position position="100"/>
    </location>
    <ligand>
        <name>Zn(2+)</name>
        <dbReference type="ChEBI" id="CHEBI:29105"/>
    </ligand>
</feature>
<evidence type="ECO:0000313" key="13">
    <source>
        <dbReference type="EMBL" id="RZO17966.1"/>
    </source>
</evidence>
<dbReference type="Proteomes" id="UP000318359">
    <property type="component" value="Unassembled WGS sequence"/>
</dbReference>
<evidence type="ECO:0000256" key="7">
    <source>
        <dbReference type="ARBA" id="ARBA00022840"/>
    </source>
</evidence>
<dbReference type="Pfam" id="PF00749">
    <property type="entry name" value="tRNA-synt_1c"/>
    <property type="match status" value="1"/>
</dbReference>
<dbReference type="SUPFAM" id="SSF52374">
    <property type="entry name" value="Nucleotidylyl transferase"/>
    <property type="match status" value="1"/>
</dbReference>
<keyword evidence="5 10" id="KW-0436">Ligase</keyword>
<evidence type="ECO:0000256" key="3">
    <source>
        <dbReference type="ARBA" id="ARBA00011245"/>
    </source>
</evidence>
<comment type="catalytic activity">
    <reaction evidence="10">
        <text>tRNA(Glu) + L-glutamate + ATP = L-glutamyl-tRNA(Glu) + AMP + diphosphate</text>
        <dbReference type="Rhea" id="RHEA:23540"/>
        <dbReference type="Rhea" id="RHEA-COMP:9663"/>
        <dbReference type="Rhea" id="RHEA-COMP:9680"/>
        <dbReference type="ChEBI" id="CHEBI:29985"/>
        <dbReference type="ChEBI" id="CHEBI:30616"/>
        <dbReference type="ChEBI" id="CHEBI:33019"/>
        <dbReference type="ChEBI" id="CHEBI:78442"/>
        <dbReference type="ChEBI" id="CHEBI:78520"/>
        <dbReference type="ChEBI" id="CHEBI:456215"/>
        <dbReference type="EC" id="6.1.1.17"/>
    </reaction>
</comment>
<comment type="subcellular location">
    <subcellularLocation>
        <location evidence="1 10">Cytoplasm</location>
    </subcellularLocation>
</comment>
<dbReference type="PRINTS" id="PR00987">
    <property type="entry name" value="TRNASYNTHGLU"/>
</dbReference>
<feature type="binding site" evidence="10">
    <location>
        <position position="125"/>
    </location>
    <ligand>
        <name>Zn(2+)</name>
        <dbReference type="ChEBI" id="CHEBI:29105"/>
    </ligand>
</feature>
<feature type="short sequence motif" description="'KMSKS' region" evidence="10">
    <location>
        <begin position="235"/>
        <end position="239"/>
    </location>
</feature>
<dbReference type="InterPro" id="IPR000924">
    <property type="entry name" value="Glu/Gln-tRNA-synth"/>
</dbReference>
<evidence type="ECO:0000256" key="1">
    <source>
        <dbReference type="ARBA" id="ARBA00004496"/>
    </source>
</evidence>
<dbReference type="GO" id="GO:0008270">
    <property type="term" value="F:zinc ion binding"/>
    <property type="evidence" value="ECO:0007669"/>
    <property type="project" value="UniProtKB-UniRule"/>
</dbReference>
<dbReference type="GO" id="GO:0005829">
    <property type="term" value="C:cytosol"/>
    <property type="evidence" value="ECO:0007669"/>
    <property type="project" value="TreeGrafter"/>
</dbReference>
<dbReference type="AlphaFoldDB" id="A0A520M9R1"/>
<dbReference type="PANTHER" id="PTHR43311">
    <property type="entry name" value="GLUTAMATE--TRNA LIGASE"/>
    <property type="match status" value="1"/>
</dbReference>
<gene>
    <name evidence="10 13" type="primary">gltX</name>
    <name evidence="13" type="ORF">EVB00_01715</name>
</gene>
<comment type="caution">
    <text evidence="13">The sequence shown here is derived from an EMBL/GenBank/DDBJ whole genome shotgun (WGS) entry which is preliminary data.</text>
</comment>
<dbReference type="HAMAP" id="MF_00022">
    <property type="entry name" value="Glu_tRNA_synth_type1"/>
    <property type="match status" value="1"/>
</dbReference>
<accession>A0A520M9R1</accession>
<dbReference type="CDD" id="cd00808">
    <property type="entry name" value="GluRS_core"/>
    <property type="match status" value="1"/>
</dbReference>
<evidence type="ECO:0000256" key="2">
    <source>
        <dbReference type="ARBA" id="ARBA00007894"/>
    </source>
</evidence>
<comment type="cofactor">
    <cofactor evidence="10">
        <name>Zn(2+)</name>
        <dbReference type="ChEBI" id="CHEBI:29105"/>
    </cofactor>
    <text evidence="10">Binds 1 zinc ion per subunit.</text>
</comment>
<dbReference type="InterPro" id="IPR049940">
    <property type="entry name" value="GluQ/Sye"/>
</dbReference>
<comment type="subunit">
    <text evidence="3 10">Monomer.</text>
</comment>
<dbReference type="Pfam" id="PF19269">
    <property type="entry name" value="Anticodon_2"/>
    <property type="match status" value="1"/>
</dbReference>
<name>A0A520M9R1_9GAMM</name>
<dbReference type="Gene3D" id="3.40.50.620">
    <property type="entry name" value="HUPs"/>
    <property type="match status" value="1"/>
</dbReference>
<comment type="function">
    <text evidence="10">Catalyzes the attachment of glutamate to tRNA(Glu) in a two-step reaction: glutamate is first activated by ATP to form Glu-AMP and then transferred to the acceptor end of tRNA(Glu).</text>
</comment>
<proteinExistence type="inferred from homology"/>
<evidence type="ECO:0000256" key="5">
    <source>
        <dbReference type="ARBA" id="ARBA00022598"/>
    </source>
</evidence>
<evidence type="ECO:0000256" key="9">
    <source>
        <dbReference type="ARBA" id="ARBA00023146"/>
    </source>
</evidence>
<keyword evidence="10" id="KW-0862">Zinc</keyword>
<keyword evidence="6 10" id="KW-0547">Nucleotide-binding</keyword>
<keyword evidence="9 10" id="KW-0030">Aminoacyl-tRNA synthetase</keyword>
<dbReference type="SUPFAM" id="SSF48163">
    <property type="entry name" value="An anticodon-binding domain of class I aminoacyl-tRNA synthetases"/>
    <property type="match status" value="1"/>
</dbReference>
<dbReference type="GO" id="GO:0004818">
    <property type="term" value="F:glutamate-tRNA ligase activity"/>
    <property type="evidence" value="ECO:0007669"/>
    <property type="project" value="UniProtKB-UniRule"/>
</dbReference>
<dbReference type="GO" id="GO:0005524">
    <property type="term" value="F:ATP binding"/>
    <property type="evidence" value="ECO:0007669"/>
    <property type="project" value="UniProtKB-UniRule"/>
</dbReference>
<dbReference type="InterPro" id="IPR004527">
    <property type="entry name" value="Glu-tRNA-ligase_bac/mito"/>
</dbReference>
<keyword evidence="8 10" id="KW-0648">Protein biosynthesis</keyword>
<dbReference type="GO" id="GO:0006424">
    <property type="term" value="P:glutamyl-tRNA aminoacylation"/>
    <property type="evidence" value="ECO:0007669"/>
    <property type="project" value="UniProtKB-UniRule"/>
</dbReference>
<dbReference type="Gene3D" id="1.10.10.350">
    <property type="match status" value="1"/>
</dbReference>
<dbReference type="InterPro" id="IPR020751">
    <property type="entry name" value="aa-tRNA-synth_I_codon-bd_sub2"/>
</dbReference>
<evidence type="ECO:0000256" key="6">
    <source>
        <dbReference type="ARBA" id="ARBA00022741"/>
    </source>
</evidence>
<dbReference type="EMBL" id="SHBM01000019">
    <property type="protein sequence ID" value="RZO17966.1"/>
    <property type="molecule type" value="Genomic_DNA"/>
</dbReference>